<organism evidence="8 9">
    <name type="scientific">Mycolicibacterium tokaiense</name>
    <dbReference type="NCBI Taxonomy" id="39695"/>
    <lineage>
        <taxon>Bacteria</taxon>
        <taxon>Bacillati</taxon>
        <taxon>Actinomycetota</taxon>
        <taxon>Actinomycetes</taxon>
        <taxon>Mycobacteriales</taxon>
        <taxon>Mycobacteriaceae</taxon>
        <taxon>Mycolicibacterium</taxon>
    </lineage>
</organism>
<protein>
    <submittedName>
        <fullName evidence="8">Putative esterase</fullName>
        <ecNumber evidence="8">2.3.1.-</ecNumber>
    </submittedName>
</protein>
<evidence type="ECO:0000256" key="1">
    <source>
        <dbReference type="ARBA" id="ARBA00004613"/>
    </source>
</evidence>
<dbReference type="AlphaFoldDB" id="A0A378TFZ3"/>
<comment type="similarity">
    <text evidence="2">Belongs to the mycobacterial A85 antigen family.</text>
</comment>
<evidence type="ECO:0000256" key="5">
    <source>
        <dbReference type="ARBA" id="ARBA00022729"/>
    </source>
</evidence>
<dbReference type="GO" id="GO:0016747">
    <property type="term" value="F:acyltransferase activity, transferring groups other than amino-acyl groups"/>
    <property type="evidence" value="ECO:0007669"/>
    <property type="project" value="TreeGrafter"/>
</dbReference>
<keyword evidence="4 8" id="KW-0808">Transferase</keyword>
<evidence type="ECO:0000256" key="3">
    <source>
        <dbReference type="ARBA" id="ARBA00022525"/>
    </source>
</evidence>
<dbReference type="Proteomes" id="UP000254978">
    <property type="component" value="Unassembled WGS sequence"/>
</dbReference>
<dbReference type="GO" id="GO:0035375">
    <property type="term" value="F:zymogen binding"/>
    <property type="evidence" value="ECO:0007669"/>
    <property type="project" value="UniProtKB-ARBA"/>
</dbReference>
<evidence type="ECO:0000256" key="4">
    <source>
        <dbReference type="ARBA" id="ARBA00022679"/>
    </source>
</evidence>
<dbReference type="InterPro" id="IPR029058">
    <property type="entry name" value="AB_hydrolase_fold"/>
</dbReference>
<dbReference type="PANTHER" id="PTHR48098">
    <property type="entry name" value="ENTEROCHELIN ESTERASE-RELATED"/>
    <property type="match status" value="1"/>
</dbReference>
<feature type="chain" id="PRO_5017003651" evidence="7">
    <location>
        <begin position="36"/>
        <end position="354"/>
    </location>
</feature>
<dbReference type="Gene3D" id="3.40.50.1820">
    <property type="entry name" value="alpha/beta hydrolase"/>
    <property type="match status" value="1"/>
</dbReference>
<dbReference type="FunFam" id="3.40.50.1820:FF:000086">
    <property type="entry name" value="Diacylglycerol acyltransferase/mycolyltransferase Ag85C"/>
    <property type="match status" value="1"/>
</dbReference>
<dbReference type="SUPFAM" id="SSF53474">
    <property type="entry name" value="alpha/beta-Hydrolases"/>
    <property type="match status" value="1"/>
</dbReference>
<keyword evidence="3" id="KW-0964">Secreted</keyword>
<dbReference type="EC" id="2.3.1.-" evidence="8"/>
<comment type="subcellular location">
    <subcellularLocation>
        <location evidence="1">Secreted</location>
    </subcellularLocation>
</comment>
<evidence type="ECO:0000256" key="6">
    <source>
        <dbReference type="ARBA" id="ARBA00023315"/>
    </source>
</evidence>
<evidence type="ECO:0000256" key="2">
    <source>
        <dbReference type="ARBA" id="ARBA00005874"/>
    </source>
</evidence>
<sequence length="354" mass="37762">MGKSMKLVDKVRGTWGRKLMAAVAAAAVLPGLVSAAGGSATAGAFSRPGLPVEYLMVPSAGMGRDIKVQFQSGGPNSPAVYLLDGLRAQDDFNGWDINTQAFEWYYGSGLSVVMPVGGQSSFYSDWYSPACGKTGCQTYKWETFLTQELPAYLASQKGVDSSRTAAVGLSMAGSSALTLAIYHPQQFQYAASLSGYLNPSEGWWPFLINISMGDAGGYEANDMWGKTEDPNSAWKRNDPMVNIDKLVANNTRIWVYCGDGVPAEVNGNVAGNNLPAKFLEGLTIRTNRTFKDEYAAAGGTNGVFNFPDGGTHDWPYWGQQLQMMKPDIERVLGAVPFDPAAAAPAPAEPASMGG</sequence>
<dbReference type="InterPro" id="IPR000801">
    <property type="entry name" value="Esterase-like"/>
</dbReference>
<dbReference type="EMBL" id="UGQT01000001">
    <property type="protein sequence ID" value="STZ59444.1"/>
    <property type="molecule type" value="Genomic_DNA"/>
</dbReference>
<feature type="signal peptide" evidence="7">
    <location>
        <begin position="1"/>
        <end position="35"/>
    </location>
</feature>
<evidence type="ECO:0000256" key="7">
    <source>
        <dbReference type="SAM" id="SignalP"/>
    </source>
</evidence>
<evidence type="ECO:0000313" key="8">
    <source>
        <dbReference type="EMBL" id="STZ59444.1"/>
    </source>
</evidence>
<reference evidence="8 9" key="1">
    <citation type="submission" date="2018-06" db="EMBL/GenBank/DDBJ databases">
        <authorList>
            <consortium name="Pathogen Informatics"/>
            <person name="Doyle S."/>
        </authorList>
    </citation>
    <scope>NUCLEOTIDE SEQUENCE [LARGE SCALE GENOMIC DNA]</scope>
    <source>
        <strain evidence="8 9">NCTC10821</strain>
    </source>
</reference>
<dbReference type="InterPro" id="IPR050583">
    <property type="entry name" value="Mycobacterial_A85_antigen"/>
</dbReference>
<dbReference type="Pfam" id="PF00756">
    <property type="entry name" value="Esterase"/>
    <property type="match status" value="1"/>
</dbReference>
<keyword evidence="5 7" id="KW-0732">Signal</keyword>
<keyword evidence="6 8" id="KW-0012">Acyltransferase</keyword>
<dbReference type="GO" id="GO:0005576">
    <property type="term" value="C:extracellular region"/>
    <property type="evidence" value="ECO:0007669"/>
    <property type="project" value="UniProtKB-SubCell"/>
</dbReference>
<proteinExistence type="inferred from homology"/>
<name>A0A378TFZ3_9MYCO</name>
<accession>A0A378TFZ3</accession>
<evidence type="ECO:0000313" key="9">
    <source>
        <dbReference type="Proteomes" id="UP000254978"/>
    </source>
</evidence>
<dbReference type="PANTHER" id="PTHR48098:SF1">
    <property type="entry name" value="DIACYLGLYCEROL ACYLTRANSFERASE_MYCOLYLTRANSFERASE AG85A"/>
    <property type="match status" value="1"/>
</dbReference>
<keyword evidence="9" id="KW-1185">Reference proteome</keyword>
<gene>
    <name evidence="8" type="primary">fbpA_3</name>
    <name evidence="8" type="ORF">NCTC10821_02977</name>
</gene>